<dbReference type="Proteomes" id="UP000306319">
    <property type="component" value="Unassembled WGS sequence"/>
</dbReference>
<reference evidence="1" key="1">
    <citation type="submission" date="2019-04" db="EMBL/GenBank/DDBJ databases">
        <title>Microbes associate with the intestines of laboratory mice.</title>
        <authorList>
            <person name="Navarre W."/>
            <person name="Wong E."/>
            <person name="Huang K."/>
            <person name="Tropini C."/>
            <person name="Ng K."/>
            <person name="Yu B."/>
        </authorList>
    </citation>
    <scope>NUCLEOTIDE SEQUENCE</scope>
    <source>
        <strain evidence="1">NM04_E33</strain>
    </source>
</reference>
<keyword evidence="1" id="KW-0808">Transferase</keyword>
<accession>A0AC61RGP6</accession>
<organism evidence="1 2">
    <name type="scientific">Lepagella muris</name>
    <dbReference type="NCBI Taxonomy" id="3032870"/>
    <lineage>
        <taxon>Bacteria</taxon>
        <taxon>Pseudomonadati</taxon>
        <taxon>Bacteroidota</taxon>
        <taxon>Bacteroidia</taxon>
        <taxon>Bacteroidales</taxon>
        <taxon>Muribaculaceae</taxon>
        <taxon>Lepagella</taxon>
    </lineage>
</organism>
<protein>
    <submittedName>
        <fullName evidence="1">Acetylglutamate kinase</fullName>
        <ecNumber evidence="1">2.7.2.8</ecNumber>
    </submittedName>
</protein>
<name>A0AC61RGP6_9BACT</name>
<comment type="caution">
    <text evidence="1">The sequence shown here is derived from an EMBL/GenBank/DDBJ whole genome shotgun (WGS) entry which is preliminary data.</text>
</comment>
<gene>
    <name evidence="1" type="primary">argB</name>
    <name evidence="1" type="ORF">E5331_09905</name>
</gene>
<sequence length="257" mass="27203">MINVVKIGGNVIDNPEALEKFLREFASLEGDKILVHGGGKEATRMSESMGVPTTMIEGRRVTDRATLNIVTMVYAGLINKRIVALLQKFGCDAVGLTGADGNVIPAVRRPAKPVDYGFVGDIDPDKVSDKFIATLLNGGYVPVFCAICHDGDGSLLNCNADSVAAAVALGASRVAPTRLTYCFEKAGVMTDLDDETSVIPLVTRESFARLKEEGIVAKGMLPKLQNALDSAAKGVTEVRICKSDALCGSVGTIIKEK</sequence>
<keyword evidence="1" id="KW-0418">Kinase</keyword>
<proteinExistence type="predicted"/>
<keyword evidence="2" id="KW-1185">Reference proteome</keyword>
<dbReference type="EC" id="2.7.2.8" evidence="1"/>
<evidence type="ECO:0000313" key="2">
    <source>
        <dbReference type="Proteomes" id="UP000306319"/>
    </source>
</evidence>
<dbReference type="EMBL" id="SRYB01000012">
    <property type="protein sequence ID" value="TGY78623.1"/>
    <property type="molecule type" value="Genomic_DNA"/>
</dbReference>
<evidence type="ECO:0000313" key="1">
    <source>
        <dbReference type="EMBL" id="TGY78623.1"/>
    </source>
</evidence>